<feature type="signal peptide" evidence="1">
    <location>
        <begin position="1"/>
        <end position="18"/>
    </location>
</feature>
<sequence>MAAMAMWLTLGLAGAVRHTDHGATQLFSGEDVDCSRLKPAPASEQAWKAPKYDYQMGDVWSTHFQPENCSNYFIYYPRKSGYVVMQQPPDWMNWNTCLLEALWYDRPAKLCDHSKDGSFVTTTLPDMCKEELCNLAKTGGWKAGLFKQKPAKKRPWHARMPGARESIGYEDAFESRCLHGQLQDLFPSFHEFARRYDLITPEHQTFNKKACGCPTADNC</sequence>
<feature type="chain" id="PRO_5045823884" evidence="1">
    <location>
        <begin position="19"/>
        <end position="219"/>
    </location>
</feature>
<organism evidence="2 3">
    <name type="scientific">Durusdinium trenchii</name>
    <dbReference type="NCBI Taxonomy" id="1381693"/>
    <lineage>
        <taxon>Eukaryota</taxon>
        <taxon>Sar</taxon>
        <taxon>Alveolata</taxon>
        <taxon>Dinophyceae</taxon>
        <taxon>Suessiales</taxon>
        <taxon>Symbiodiniaceae</taxon>
        <taxon>Durusdinium</taxon>
    </lineage>
</organism>
<comment type="caution">
    <text evidence="2">The sequence shown here is derived from an EMBL/GenBank/DDBJ whole genome shotgun (WGS) entry which is preliminary data.</text>
</comment>
<accession>A0ABP0M980</accession>
<keyword evidence="3" id="KW-1185">Reference proteome</keyword>
<dbReference type="EMBL" id="CAXAMN010015836">
    <property type="protein sequence ID" value="CAK9046719.1"/>
    <property type="molecule type" value="Genomic_DNA"/>
</dbReference>
<dbReference type="Proteomes" id="UP001642484">
    <property type="component" value="Unassembled WGS sequence"/>
</dbReference>
<keyword evidence="1" id="KW-0732">Signal</keyword>
<evidence type="ECO:0000313" key="2">
    <source>
        <dbReference type="EMBL" id="CAK9046719.1"/>
    </source>
</evidence>
<name>A0ABP0M980_9DINO</name>
<evidence type="ECO:0000313" key="3">
    <source>
        <dbReference type="Proteomes" id="UP001642484"/>
    </source>
</evidence>
<proteinExistence type="predicted"/>
<reference evidence="2 3" key="1">
    <citation type="submission" date="2024-02" db="EMBL/GenBank/DDBJ databases">
        <authorList>
            <person name="Chen Y."/>
            <person name="Shah S."/>
            <person name="Dougan E. K."/>
            <person name="Thang M."/>
            <person name="Chan C."/>
        </authorList>
    </citation>
    <scope>NUCLEOTIDE SEQUENCE [LARGE SCALE GENOMIC DNA]</scope>
</reference>
<gene>
    <name evidence="2" type="ORF">CCMP2556_LOCUS24253</name>
</gene>
<protein>
    <submittedName>
        <fullName evidence="2">Uncharacterized protein</fullName>
    </submittedName>
</protein>
<evidence type="ECO:0000256" key="1">
    <source>
        <dbReference type="SAM" id="SignalP"/>
    </source>
</evidence>